<accession>A0A6J6G2W4</accession>
<proteinExistence type="predicted"/>
<evidence type="ECO:0000256" key="1">
    <source>
        <dbReference type="SAM" id="MobiDB-lite"/>
    </source>
</evidence>
<organism evidence="2">
    <name type="scientific">freshwater metagenome</name>
    <dbReference type="NCBI Taxonomy" id="449393"/>
    <lineage>
        <taxon>unclassified sequences</taxon>
        <taxon>metagenomes</taxon>
        <taxon>ecological metagenomes</taxon>
    </lineage>
</organism>
<feature type="compositionally biased region" description="Low complexity" evidence="1">
    <location>
        <begin position="49"/>
        <end position="64"/>
    </location>
</feature>
<protein>
    <submittedName>
        <fullName evidence="2">Unannotated protein</fullName>
    </submittedName>
</protein>
<dbReference type="AlphaFoldDB" id="A0A6J6G2W4"/>
<gene>
    <name evidence="2" type="ORF">UFOPK1820_00324</name>
</gene>
<feature type="region of interest" description="Disordered" evidence="1">
    <location>
        <begin position="128"/>
        <end position="174"/>
    </location>
</feature>
<name>A0A6J6G2W4_9ZZZZ</name>
<evidence type="ECO:0000313" key="2">
    <source>
        <dbReference type="EMBL" id="CAB4594349.1"/>
    </source>
</evidence>
<reference evidence="2" key="1">
    <citation type="submission" date="2020-05" db="EMBL/GenBank/DDBJ databases">
        <authorList>
            <person name="Chiriac C."/>
            <person name="Salcher M."/>
            <person name="Ghai R."/>
            <person name="Kavagutti S V."/>
        </authorList>
    </citation>
    <scope>NUCLEOTIDE SEQUENCE</scope>
</reference>
<dbReference type="EMBL" id="CAEZUK010000034">
    <property type="protein sequence ID" value="CAB4594349.1"/>
    <property type="molecule type" value="Genomic_DNA"/>
</dbReference>
<sequence>MRASSRTRAGRVSGKRNQATPALINATVPATKNGRCSPPKDAKPPRAGPTTNPTPKAAPKSPNSRGRSLGGARSVTAPWATATLAPDAPSKIRPRKRTHNAPAAPVTNDPTAVPSKEIMITGLRPMRSERRPRSGAHTNCARENEAKSNPTSRPLAPKRSAYRPKIGTTIPKPTKSRATVTQIVAKPCGSGALAVFSERVNTFFTTMIHQPSATNGGTSLIGFDNPPCCHQFAPQYISSSEIFC</sequence>
<feature type="region of interest" description="Disordered" evidence="1">
    <location>
        <begin position="1"/>
        <end position="112"/>
    </location>
</feature>